<organism evidence="2 3">
    <name type="scientific">Penicillium antarcticum</name>
    <dbReference type="NCBI Taxonomy" id="416450"/>
    <lineage>
        <taxon>Eukaryota</taxon>
        <taxon>Fungi</taxon>
        <taxon>Dikarya</taxon>
        <taxon>Ascomycota</taxon>
        <taxon>Pezizomycotina</taxon>
        <taxon>Eurotiomycetes</taxon>
        <taxon>Eurotiomycetidae</taxon>
        <taxon>Eurotiales</taxon>
        <taxon>Aspergillaceae</taxon>
        <taxon>Penicillium</taxon>
    </lineage>
</organism>
<dbReference type="EMBL" id="MDYN01000006">
    <property type="protein sequence ID" value="OQD87046.1"/>
    <property type="molecule type" value="Genomic_DNA"/>
</dbReference>
<sequence>MFGGQMQSQITTESNYVKRYALSLLRPERDRPHGPPTPSFVFPLDHSMGLKS</sequence>
<comment type="caution">
    <text evidence="2">The sequence shown here is derived from an EMBL/GenBank/DDBJ whole genome shotgun (WGS) entry which is preliminary data.</text>
</comment>
<accession>A0A1V6QDU2</accession>
<name>A0A1V6QDU2_9EURO</name>
<dbReference type="AlphaFoldDB" id="A0A1V6QDU2"/>
<gene>
    <name evidence="2" type="ORF">PENANT_c006G03409</name>
</gene>
<proteinExistence type="predicted"/>
<feature type="region of interest" description="Disordered" evidence="1">
    <location>
        <begin position="26"/>
        <end position="52"/>
    </location>
</feature>
<dbReference type="Proteomes" id="UP000191672">
    <property type="component" value="Unassembled WGS sequence"/>
</dbReference>
<keyword evidence="3" id="KW-1185">Reference proteome</keyword>
<evidence type="ECO:0000313" key="2">
    <source>
        <dbReference type="EMBL" id="OQD87046.1"/>
    </source>
</evidence>
<reference evidence="3" key="1">
    <citation type="journal article" date="2017" name="Nat. Microbiol.">
        <title>Global analysis of biosynthetic gene clusters reveals vast potential of secondary metabolite production in Penicillium species.</title>
        <authorList>
            <person name="Nielsen J.C."/>
            <person name="Grijseels S."/>
            <person name="Prigent S."/>
            <person name="Ji B."/>
            <person name="Dainat J."/>
            <person name="Nielsen K.F."/>
            <person name="Frisvad J.C."/>
            <person name="Workman M."/>
            <person name="Nielsen J."/>
        </authorList>
    </citation>
    <scope>NUCLEOTIDE SEQUENCE [LARGE SCALE GENOMIC DNA]</scope>
    <source>
        <strain evidence="3">IBT 31811</strain>
    </source>
</reference>
<protein>
    <submittedName>
        <fullName evidence="2">Uncharacterized protein</fullName>
    </submittedName>
</protein>
<evidence type="ECO:0000313" key="3">
    <source>
        <dbReference type="Proteomes" id="UP000191672"/>
    </source>
</evidence>
<evidence type="ECO:0000256" key="1">
    <source>
        <dbReference type="SAM" id="MobiDB-lite"/>
    </source>
</evidence>